<reference evidence="1" key="1">
    <citation type="journal article" date="2021" name="Mol. Ecol. Resour.">
        <title>Apolygus lucorum genome provides insights into omnivorousness and mesophyll feeding.</title>
        <authorList>
            <person name="Liu Y."/>
            <person name="Liu H."/>
            <person name="Wang H."/>
            <person name="Huang T."/>
            <person name="Liu B."/>
            <person name="Yang B."/>
            <person name="Yin L."/>
            <person name="Li B."/>
            <person name="Zhang Y."/>
            <person name="Zhang S."/>
            <person name="Jiang F."/>
            <person name="Zhang X."/>
            <person name="Ren Y."/>
            <person name="Wang B."/>
            <person name="Wang S."/>
            <person name="Lu Y."/>
            <person name="Wu K."/>
            <person name="Fan W."/>
            <person name="Wang G."/>
        </authorList>
    </citation>
    <scope>NUCLEOTIDE SEQUENCE</scope>
    <source>
        <strain evidence="1">12Hb</strain>
    </source>
</reference>
<keyword evidence="2" id="KW-1185">Reference proteome</keyword>
<proteinExistence type="predicted"/>
<gene>
    <name evidence="1" type="ORF">GE061_016953</name>
</gene>
<name>A0A8S9XLM2_APOLU</name>
<protein>
    <submittedName>
        <fullName evidence="1">Uncharacterized protein</fullName>
    </submittedName>
</protein>
<sequence length="103" mass="11362">MNEEDLHLAKAMASMDFQEPLNKKTVVSKLQEKIQGFSTMLSPAAVDEDASSGSSCSGINSEAERFTNIRFLVFYLLVGPSFLLSPVVHEFDESSTCFVYCVV</sequence>
<dbReference type="AlphaFoldDB" id="A0A8S9XLM2"/>
<accession>A0A8S9XLM2</accession>
<organism evidence="1 2">
    <name type="scientific">Apolygus lucorum</name>
    <name type="common">Small green plant bug</name>
    <name type="synonym">Lygocoris lucorum</name>
    <dbReference type="NCBI Taxonomy" id="248454"/>
    <lineage>
        <taxon>Eukaryota</taxon>
        <taxon>Metazoa</taxon>
        <taxon>Ecdysozoa</taxon>
        <taxon>Arthropoda</taxon>
        <taxon>Hexapoda</taxon>
        <taxon>Insecta</taxon>
        <taxon>Pterygota</taxon>
        <taxon>Neoptera</taxon>
        <taxon>Paraneoptera</taxon>
        <taxon>Hemiptera</taxon>
        <taxon>Heteroptera</taxon>
        <taxon>Panheteroptera</taxon>
        <taxon>Cimicomorpha</taxon>
        <taxon>Miridae</taxon>
        <taxon>Mirini</taxon>
        <taxon>Apolygus</taxon>
    </lineage>
</organism>
<comment type="caution">
    <text evidence="1">The sequence shown here is derived from an EMBL/GenBank/DDBJ whole genome shotgun (WGS) entry which is preliminary data.</text>
</comment>
<dbReference type="EMBL" id="WIXP02000007">
    <property type="protein sequence ID" value="KAF6208495.1"/>
    <property type="molecule type" value="Genomic_DNA"/>
</dbReference>
<dbReference type="Proteomes" id="UP000466442">
    <property type="component" value="Unassembled WGS sequence"/>
</dbReference>
<dbReference type="OrthoDB" id="6626616at2759"/>
<evidence type="ECO:0000313" key="2">
    <source>
        <dbReference type="Proteomes" id="UP000466442"/>
    </source>
</evidence>
<evidence type="ECO:0000313" key="1">
    <source>
        <dbReference type="EMBL" id="KAF6208495.1"/>
    </source>
</evidence>